<dbReference type="SMART" id="SM00354">
    <property type="entry name" value="HTH_LACI"/>
    <property type="match status" value="1"/>
</dbReference>
<feature type="domain" description="HTH lacI-type" evidence="4">
    <location>
        <begin position="18"/>
        <end position="72"/>
    </location>
</feature>
<dbReference type="InterPro" id="IPR010982">
    <property type="entry name" value="Lambda_DNA-bd_dom_sf"/>
</dbReference>
<dbReference type="CDD" id="cd01392">
    <property type="entry name" value="HTH_LacI"/>
    <property type="match status" value="1"/>
</dbReference>
<dbReference type="PANTHER" id="PTHR30146:SF153">
    <property type="entry name" value="LACTOSE OPERON REPRESSOR"/>
    <property type="match status" value="1"/>
</dbReference>
<name>A0A0A1W598_9SPHN</name>
<dbReference type="GO" id="GO:0003700">
    <property type="term" value="F:DNA-binding transcription factor activity"/>
    <property type="evidence" value="ECO:0007669"/>
    <property type="project" value="TreeGrafter"/>
</dbReference>
<keyword evidence="1" id="KW-0805">Transcription regulation</keyword>
<dbReference type="PROSITE" id="PS50932">
    <property type="entry name" value="HTH_LACI_2"/>
    <property type="match status" value="1"/>
</dbReference>
<protein>
    <submittedName>
        <fullName evidence="5">Putative LacI family transcriptional regulator</fullName>
    </submittedName>
</protein>
<sequence>MTSSTAKPSIPTKRPEGVTIRAVGERAGVSAMTVSNVINGAGRVSPATRDAVLAAIEALGYVPNVAARRLAKARATTLGLLYSDKGTPFIDSVLLGALRASNARGLQFIAQAEEGLTRASAEAALRTLVQSGAAAVLLLPPFAELLSGSGLFEELGVAAAAIATGQTMPDMATVRIDNRAAMAAMTAHVVEAGHRRIGFLAGPQHFSVADERLAGFRDGLAAGGLAYDPALVVRAGFDPAAGAAAGRELLDRPDRPSAILCSSDDMAAGLIGEASRRGLRLPDELAVTGFDDTAIAARLWPPLTVIRQPVGDMAFRAVEQVLAALRSRVVEDRVVDFELVVRESVGLTAS</sequence>
<dbReference type="Pfam" id="PF00356">
    <property type="entry name" value="LacI"/>
    <property type="match status" value="1"/>
</dbReference>
<dbReference type="CDD" id="cd01545">
    <property type="entry name" value="PBP1_SalR"/>
    <property type="match status" value="1"/>
</dbReference>
<keyword evidence="3" id="KW-0804">Transcription</keyword>
<dbReference type="InterPro" id="IPR000843">
    <property type="entry name" value="HTH_LacI"/>
</dbReference>
<dbReference type="Gene3D" id="3.40.50.2300">
    <property type="match status" value="2"/>
</dbReference>
<keyword evidence="6" id="KW-1185">Reference proteome</keyword>
<accession>A0A0A1W598</accession>
<keyword evidence="2" id="KW-0238">DNA-binding</keyword>
<dbReference type="InterPro" id="IPR028082">
    <property type="entry name" value="Peripla_BP_I"/>
</dbReference>
<reference evidence="5 6" key="1">
    <citation type="submission" date="2014-11" db="EMBL/GenBank/DDBJ databases">
        <title>Whole genome shotgun sequence of Sphingomonas parapaucimobilis NBRC 15100.</title>
        <authorList>
            <person name="Katano-Makiyama Y."/>
            <person name="Hosoyama A."/>
            <person name="Hashimoto M."/>
            <person name="Hosoyama Y."/>
            <person name="Noguchi M."/>
            <person name="Numata M."/>
            <person name="Tsuchikane K."/>
            <person name="Hirakata S."/>
            <person name="Uohara A."/>
            <person name="Shimodaira J."/>
            <person name="Ohji S."/>
            <person name="Ichikawa N."/>
            <person name="Kimura A."/>
            <person name="Yamazoe A."/>
            <person name="Fujita N."/>
        </authorList>
    </citation>
    <scope>NUCLEOTIDE SEQUENCE [LARGE SCALE GENOMIC DNA]</scope>
    <source>
        <strain evidence="5 6">NBRC 15100</strain>
    </source>
</reference>
<dbReference type="PANTHER" id="PTHR30146">
    <property type="entry name" value="LACI-RELATED TRANSCRIPTIONAL REPRESSOR"/>
    <property type="match status" value="1"/>
</dbReference>
<dbReference type="Pfam" id="PF13377">
    <property type="entry name" value="Peripla_BP_3"/>
    <property type="match status" value="1"/>
</dbReference>
<evidence type="ECO:0000256" key="3">
    <source>
        <dbReference type="ARBA" id="ARBA00023163"/>
    </source>
</evidence>
<dbReference type="SUPFAM" id="SSF53822">
    <property type="entry name" value="Periplasmic binding protein-like I"/>
    <property type="match status" value="1"/>
</dbReference>
<evidence type="ECO:0000313" key="5">
    <source>
        <dbReference type="EMBL" id="GAM00620.1"/>
    </source>
</evidence>
<evidence type="ECO:0000313" key="6">
    <source>
        <dbReference type="Proteomes" id="UP000032305"/>
    </source>
</evidence>
<evidence type="ECO:0000256" key="2">
    <source>
        <dbReference type="ARBA" id="ARBA00023125"/>
    </source>
</evidence>
<dbReference type="RefSeq" id="WP_084220594.1">
    <property type="nucleotide sequence ID" value="NZ_BBPI01000035.1"/>
</dbReference>
<dbReference type="Gene3D" id="1.10.260.40">
    <property type="entry name" value="lambda repressor-like DNA-binding domains"/>
    <property type="match status" value="1"/>
</dbReference>
<proteinExistence type="predicted"/>
<organism evidence="5 6">
    <name type="scientific">Sphingomonas parapaucimobilis NBRC 15100</name>
    <dbReference type="NCBI Taxonomy" id="1219049"/>
    <lineage>
        <taxon>Bacteria</taxon>
        <taxon>Pseudomonadati</taxon>
        <taxon>Pseudomonadota</taxon>
        <taxon>Alphaproteobacteria</taxon>
        <taxon>Sphingomonadales</taxon>
        <taxon>Sphingomonadaceae</taxon>
        <taxon>Sphingomonas</taxon>
    </lineage>
</organism>
<dbReference type="AlphaFoldDB" id="A0A0A1W598"/>
<evidence type="ECO:0000259" key="4">
    <source>
        <dbReference type="PROSITE" id="PS50932"/>
    </source>
</evidence>
<dbReference type="eggNOG" id="COG1609">
    <property type="taxonomic scope" value="Bacteria"/>
</dbReference>
<gene>
    <name evidence="5" type="ORF">SP5_035_00190</name>
</gene>
<dbReference type="EMBL" id="BBPI01000035">
    <property type="protein sequence ID" value="GAM00620.1"/>
    <property type="molecule type" value="Genomic_DNA"/>
</dbReference>
<dbReference type="Proteomes" id="UP000032305">
    <property type="component" value="Unassembled WGS sequence"/>
</dbReference>
<dbReference type="GO" id="GO:0000976">
    <property type="term" value="F:transcription cis-regulatory region binding"/>
    <property type="evidence" value="ECO:0007669"/>
    <property type="project" value="TreeGrafter"/>
</dbReference>
<evidence type="ECO:0000256" key="1">
    <source>
        <dbReference type="ARBA" id="ARBA00023015"/>
    </source>
</evidence>
<dbReference type="InterPro" id="IPR046335">
    <property type="entry name" value="LacI/GalR-like_sensor"/>
</dbReference>
<comment type="caution">
    <text evidence="5">The sequence shown here is derived from an EMBL/GenBank/DDBJ whole genome shotgun (WGS) entry which is preliminary data.</text>
</comment>
<dbReference type="SUPFAM" id="SSF47413">
    <property type="entry name" value="lambda repressor-like DNA-binding domains"/>
    <property type="match status" value="1"/>
</dbReference>